<dbReference type="HOGENOM" id="CLU_355326_0_0_1"/>
<dbReference type="VEuPathDB" id="FungiDB:A1Q1_07387"/>
<feature type="region of interest" description="Disordered" evidence="1">
    <location>
        <begin position="389"/>
        <end position="498"/>
    </location>
</feature>
<feature type="region of interest" description="Disordered" evidence="1">
    <location>
        <begin position="154"/>
        <end position="210"/>
    </location>
</feature>
<feature type="compositionally biased region" description="Low complexity" evidence="1">
    <location>
        <begin position="442"/>
        <end position="454"/>
    </location>
</feature>
<feature type="compositionally biased region" description="Low complexity" evidence="1">
    <location>
        <begin position="292"/>
        <end position="302"/>
    </location>
</feature>
<feature type="compositionally biased region" description="Low complexity" evidence="1">
    <location>
        <begin position="316"/>
        <end position="351"/>
    </location>
</feature>
<accession>J4UIC2</accession>
<feature type="compositionally biased region" description="Low complexity" evidence="1">
    <location>
        <begin position="400"/>
        <end position="416"/>
    </location>
</feature>
<sequence>MSKSSIGKKKGRSWSLSSSTASSISISPTTTTHTSTLLLTPITSPDHSFDLISDPFAAVSPSVCPPSTGLSPIAPVVPVAPVSATDDTISPSPPHSPNSTFGRLSSFKRRMARPMQRSYSQSHAHGNYGLGAGATVVRTPLDATAHMQHASISHAPSVVAGRQKCSQYPSRQSSLRSANGSPIGSRRPSVTSTTAPMQRPPRAEPSLEGPALAVEEEKVEIQFMRSPKSQPRKPYQPSQSVDWSSQSHSHSQPHQSLQFPNGQHQSYQQYHQPPSRQSSQQALAQKFHQPKPSVAVSPAPVSGHVPQTHQAHGAQAVQVSLSRSPSSQSTALSSTGHGSTASSAGPQTPDTPRTPEPEDTLDIDIAYHRHRLTSGTGRSSLTITAENAQSSISGHGGSGLSTSLGSSTLGSHHNSSFGSRSQATLPTQPLQVGSLRTHRSHASLAPAPSPRLAHVPSPSVASFTSIDEDVSPRVPGPMPRRRPSQTSKPDGPFTPIVVGHQIRPSTETSTLVTLRFAFSLDTDPNTHTVTLTLDTLRPAGGRLVQFVEDALRPYSASSASLIGSGESVNSVYSTGAYEGGGEGGPDMTDGSSAESAEDGDSDFEYDPNPSYRFFHHGGDGARIPDPGAAARAPRASLILPDAPPATRRAALALCASARLAQSPAPLAQLGELRALGQFAFLLQQRVERRVRLARVLAAQRHILAHAAEARQHVPLRQRRRDGAHGADPARRERVARHCEQAVFGPVAAAGRQEEEGRGRVLGPNLLALSSHPASPRHLAISGQPDLPDAS</sequence>
<feature type="compositionally biased region" description="Basic residues" evidence="1">
    <location>
        <begin position="1"/>
        <end position="12"/>
    </location>
</feature>
<name>J4UIC2_TRIAS</name>
<dbReference type="GeneID" id="25990899"/>
<feature type="region of interest" description="Disordered" evidence="1">
    <location>
        <begin position="573"/>
        <end position="608"/>
    </location>
</feature>
<evidence type="ECO:0000313" key="3">
    <source>
        <dbReference type="Proteomes" id="UP000002748"/>
    </source>
</evidence>
<feature type="region of interest" description="Disordered" evidence="1">
    <location>
        <begin position="223"/>
        <end position="359"/>
    </location>
</feature>
<dbReference type="RefSeq" id="XP_014183098.1">
    <property type="nucleotide sequence ID" value="XM_014327623.1"/>
</dbReference>
<comment type="caution">
    <text evidence="2">The sequence shown here is derived from an EMBL/GenBank/DDBJ whole genome shotgun (WGS) entry which is preliminary data.</text>
</comment>
<dbReference type="OrthoDB" id="2564831at2759"/>
<dbReference type="Proteomes" id="UP000002748">
    <property type="component" value="Unassembled WGS sequence"/>
</dbReference>
<feature type="compositionally biased region" description="Low complexity" evidence="1">
    <location>
        <begin position="236"/>
        <end position="281"/>
    </location>
</feature>
<evidence type="ECO:0000256" key="1">
    <source>
        <dbReference type="SAM" id="MobiDB-lite"/>
    </source>
</evidence>
<reference evidence="2 3" key="1">
    <citation type="journal article" date="2012" name="Eukaryot. Cell">
        <title>Draft genome sequence of CBS 2479, the standard type strain of Trichosporon asahii.</title>
        <authorList>
            <person name="Yang R.Y."/>
            <person name="Li H.T."/>
            <person name="Zhu H."/>
            <person name="Zhou G.P."/>
            <person name="Wang M."/>
            <person name="Wang L."/>
        </authorList>
    </citation>
    <scope>NUCLEOTIDE SEQUENCE [LARGE SCALE GENOMIC DNA]</scope>
    <source>
        <strain evidence="3">ATCC 90039 / CBS 2479 / JCM 2466 / KCTC 7840 / NCYC 2677 / UAMH 7654</strain>
    </source>
</reference>
<feature type="region of interest" description="Disordered" evidence="1">
    <location>
        <begin position="84"/>
        <end position="103"/>
    </location>
</feature>
<feature type="region of interest" description="Disordered" evidence="1">
    <location>
        <begin position="713"/>
        <end position="732"/>
    </location>
</feature>
<feature type="compositionally biased region" description="Acidic residues" evidence="1">
    <location>
        <begin position="595"/>
        <end position="605"/>
    </location>
</feature>
<dbReference type="KEGG" id="tasa:A1Q1_07387"/>
<feature type="region of interest" description="Disordered" evidence="1">
    <location>
        <begin position="765"/>
        <end position="790"/>
    </location>
</feature>
<feature type="compositionally biased region" description="Polar residues" evidence="1">
    <location>
        <begin position="417"/>
        <end position="431"/>
    </location>
</feature>
<dbReference type="EMBL" id="ALBS01000057">
    <property type="protein sequence ID" value="EJT51415.1"/>
    <property type="molecule type" value="Genomic_DNA"/>
</dbReference>
<evidence type="ECO:0000313" key="2">
    <source>
        <dbReference type="EMBL" id="EJT51415.1"/>
    </source>
</evidence>
<proteinExistence type="predicted"/>
<protein>
    <submittedName>
        <fullName evidence="2">Uncharacterized protein</fullName>
    </submittedName>
</protein>
<dbReference type="AlphaFoldDB" id="J4UIC2"/>
<feature type="compositionally biased region" description="Low complexity" evidence="1">
    <location>
        <begin position="13"/>
        <end position="32"/>
    </location>
</feature>
<feature type="region of interest" description="Disordered" evidence="1">
    <location>
        <begin position="1"/>
        <end position="32"/>
    </location>
</feature>
<gene>
    <name evidence="2" type="ORF">A1Q1_07387</name>
</gene>
<feature type="compositionally biased region" description="Basic and acidic residues" evidence="1">
    <location>
        <begin position="720"/>
        <end position="732"/>
    </location>
</feature>
<organism evidence="2 3">
    <name type="scientific">Trichosporon asahii var. asahii (strain ATCC 90039 / CBS 2479 / JCM 2466 / KCTC 7840 / NBRC 103889/ NCYC 2677 / UAMH 7654)</name>
    <name type="common">Yeast</name>
    <dbReference type="NCBI Taxonomy" id="1186058"/>
    <lineage>
        <taxon>Eukaryota</taxon>
        <taxon>Fungi</taxon>
        <taxon>Dikarya</taxon>
        <taxon>Basidiomycota</taxon>
        <taxon>Agaricomycotina</taxon>
        <taxon>Tremellomycetes</taxon>
        <taxon>Trichosporonales</taxon>
        <taxon>Trichosporonaceae</taxon>
        <taxon>Trichosporon</taxon>
    </lineage>
</organism>
<feature type="compositionally biased region" description="Polar residues" evidence="1">
    <location>
        <begin position="164"/>
        <end position="196"/>
    </location>
</feature>